<dbReference type="EMBL" id="RWGY01000004">
    <property type="protein sequence ID" value="TVU45891.1"/>
    <property type="molecule type" value="Genomic_DNA"/>
</dbReference>
<feature type="compositionally biased region" description="Low complexity" evidence="1">
    <location>
        <begin position="40"/>
        <end position="50"/>
    </location>
</feature>
<dbReference type="AlphaFoldDB" id="A0A5J9WD16"/>
<reference evidence="3 4" key="1">
    <citation type="journal article" date="2019" name="Sci. Rep.">
        <title>A high-quality genome of Eragrostis curvula grass provides insights into Poaceae evolution and supports new strategies to enhance forage quality.</title>
        <authorList>
            <person name="Carballo J."/>
            <person name="Santos B.A.C.M."/>
            <person name="Zappacosta D."/>
            <person name="Garbus I."/>
            <person name="Selva J.P."/>
            <person name="Gallo C.A."/>
            <person name="Diaz A."/>
            <person name="Albertini E."/>
            <person name="Caccamo M."/>
            <person name="Echenique V."/>
        </authorList>
    </citation>
    <scope>NUCLEOTIDE SEQUENCE [LARGE SCALE GENOMIC DNA]</scope>
    <source>
        <strain evidence="4">cv. Victoria</strain>
        <tissue evidence="3">Leaf</tissue>
    </source>
</reference>
<protein>
    <recommendedName>
        <fullName evidence="2">DUF3615 domain-containing protein</fullName>
    </recommendedName>
</protein>
<feature type="non-terminal residue" evidence="3">
    <location>
        <position position="1"/>
    </location>
</feature>
<accession>A0A5J9WD16</accession>
<dbReference type="Gramene" id="TVU45891">
    <property type="protein sequence ID" value="TVU45891"/>
    <property type="gene ID" value="EJB05_05399"/>
</dbReference>
<evidence type="ECO:0000256" key="1">
    <source>
        <dbReference type="SAM" id="MobiDB-lite"/>
    </source>
</evidence>
<feature type="domain" description="DUF3615" evidence="2">
    <location>
        <begin position="180"/>
        <end position="278"/>
    </location>
</feature>
<dbReference type="Proteomes" id="UP000324897">
    <property type="component" value="Chromosome 5"/>
</dbReference>
<keyword evidence="4" id="KW-1185">Reference proteome</keyword>
<dbReference type="OrthoDB" id="687911at2759"/>
<organism evidence="3 4">
    <name type="scientific">Eragrostis curvula</name>
    <name type="common">weeping love grass</name>
    <dbReference type="NCBI Taxonomy" id="38414"/>
    <lineage>
        <taxon>Eukaryota</taxon>
        <taxon>Viridiplantae</taxon>
        <taxon>Streptophyta</taxon>
        <taxon>Embryophyta</taxon>
        <taxon>Tracheophyta</taxon>
        <taxon>Spermatophyta</taxon>
        <taxon>Magnoliopsida</taxon>
        <taxon>Liliopsida</taxon>
        <taxon>Poales</taxon>
        <taxon>Poaceae</taxon>
        <taxon>PACMAD clade</taxon>
        <taxon>Chloridoideae</taxon>
        <taxon>Eragrostideae</taxon>
        <taxon>Eragrostidinae</taxon>
        <taxon>Eragrostis</taxon>
    </lineage>
</organism>
<gene>
    <name evidence="3" type="ORF">EJB05_05399</name>
</gene>
<dbReference type="Pfam" id="PF12274">
    <property type="entry name" value="DUF3615"/>
    <property type="match status" value="1"/>
</dbReference>
<name>A0A5J9WD16_9POAL</name>
<evidence type="ECO:0000313" key="3">
    <source>
        <dbReference type="EMBL" id="TVU45891.1"/>
    </source>
</evidence>
<dbReference type="PANTHER" id="PTHR33326:SF4">
    <property type="entry name" value="OS08G0495300 PROTEIN"/>
    <property type="match status" value="1"/>
</dbReference>
<feature type="region of interest" description="Disordered" evidence="1">
    <location>
        <begin position="38"/>
        <end position="59"/>
    </location>
</feature>
<dbReference type="PANTHER" id="PTHR33326">
    <property type="entry name" value="OS05G0543800 PROTEIN"/>
    <property type="match status" value="1"/>
</dbReference>
<dbReference type="InterPro" id="IPR022059">
    <property type="entry name" value="DUF3615"/>
</dbReference>
<evidence type="ECO:0000313" key="4">
    <source>
        <dbReference type="Proteomes" id="UP000324897"/>
    </source>
</evidence>
<comment type="caution">
    <text evidence="3">The sequence shown here is derived from an EMBL/GenBank/DDBJ whole genome shotgun (WGS) entry which is preliminary data.</text>
</comment>
<proteinExistence type="predicted"/>
<sequence length="392" mass="44203">CLEGENVTQPASAQRHALVGTFIPPSVKDHVTYVQKQQEASSIANASSSSPGTQTIAHDTIDTLPPSECCLSSSPASRVFARRELEWGYTFFIRLDFQGFFHTYPKLGGPYQSLQEADKAIDRHYEKRRDPKMSREQDDDSPINTIMRRCLFWPDGTSKRRSKSRGIENGRDKIRRLVLALLDKYNEDHHLVEDLACELKDVLNFQPICEEASWYYHLNFIATSKAGGDQEVFAEVKHLMQGKHLEMIVCCFCMVDPTDKGQHCKGCTLIGNVDMKHPDSSVELAAGHSDPRCCQLISGESDSEDEDTFAKAKEAELRERYKVMTYLVPFVWALKIDMGNASVNLLYLSDMMAPGILLTFCMEVNLLRVRVVFSVDSTVLSVLQILAECCLQ</sequence>
<evidence type="ECO:0000259" key="2">
    <source>
        <dbReference type="Pfam" id="PF12274"/>
    </source>
</evidence>